<protein>
    <recommendedName>
        <fullName evidence="3">Pilus formation protein N-terminal domain-containing protein</fullName>
    </recommendedName>
</protein>
<accession>E1GXF5</accession>
<dbReference type="PROSITE" id="PS51257">
    <property type="entry name" value="PROKAR_LIPOPROTEIN"/>
    <property type="match status" value="1"/>
</dbReference>
<dbReference type="AlphaFoldDB" id="E1GXF5"/>
<dbReference type="Gene3D" id="2.60.40.1080">
    <property type="match status" value="1"/>
</dbReference>
<feature type="region of interest" description="Disordered" evidence="1">
    <location>
        <begin position="30"/>
        <end position="95"/>
    </location>
</feature>
<proteinExistence type="predicted"/>
<evidence type="ECO:0000256" key="1">
    <source>
        <dbReference type="SAM" id="MobiDB-lite"/>
    </source>
</evidence>
<feature type="signal peptide" evidence="2">
    <location>
        <begin position="1"/>
        <end position="24"/>
    </location>
</feature>
<evidence type="ECO:0000313" key="4">
    <source>
        <dbReference type="EMBL" id="EFN90644.1"/>
    </source>
</evidence>
<feature type="domain" description="Pilus formation protein N-terminal" evidence="3">
    <location>
        <begin position="116"/>
        <end position="169"/>
    </location>
</feature>
<dbReference type="InterPro" id="IPR032789">
    <property type="entry name" value="T2SS-T3SS_pil_N"/>
</dbReference>
<dbReference type="Proteomes" id="UP000016016">
    <property type="component" value="Unassembled WGS sequence"/>
</dbReference>
<reference evidence="4 5" key="1">
    <citation type="submission" date="2010-09" db="EMBL/GenBank/DDBJ databases">
        <authorList>
            <person name="Harkins D.M."/>
            <person name="Madupu R."/>
            <person name="Durkin A.S."/>
            <person name="Torralba M."/>
            <person name="Methe B."/>
            <person name="Sutton G.G."/>
            <person name="Nelson K.E."/>
        </authorList>
    </citation>
    <scope>NUCLEOTIDE SEQUENCE [LARGE SCALE GENOMIC DNA]</scope>
    <source>
        <strain evidence="4 5">CRIS 21A-A</strain>
    </source>
</reference>
<gene>
    <name evidence="4" type="ORF">HMPREF9018_1267</name>
</gene>
<feature type="compositionally biased region" description="Basic and acidic residues" evidence="1">
    <location>
        <begin position="37"/>
        <end position="92"/>
    </location>
</feature>
<sequence>MNMKAIKLSKLALSLLCGSFILFTSCGKSEIENIPGSDKEQQEPEKKKPEGSQEPEKKKPEGSQEPEKKKPEGNQEPEKKKPEGNQEPEKKKPMMLNRVSLKLKSMETVNVTIENGEAPYDINVVDKEVAQTKLLEDKKSFAVTGLKDGKTEIIVTDKNKSEARVTVVVDNGKPKLQPLRLSKSKVELTMGSAKAKESLNVQSGKFPYHASNYDTEIVKVDIWDSSITLTAVKQGTTTVTINDSEGRTGKITVVVK</sequence>
<organism evidence="4 5">
    <name type="scientific">Prevotella amnii CRIS 21A-A</name>
    <dbReference type="NCBI Taxonomy" id="679191"/>
    <lineage>
        <taxon>Bacteria</taxon>
        <taxon>Pseudomonadati</taxon>
        <taxon>Bacteroidota</taxon>
        <taxon>Bacteroidia</taxon>
        <taxon>Bacteroidales</taxon>
        <taxon>Prevotellaceae</taxon>
        <taxon>Prevotella</taxon>
    </lineage>
</organism>
<feature type="chain" id="PRO_5003146123" description="Pilus formation protein N-terminal domain-containing protein" evidence="2">
    <location>
        <begin position="25"/>
        <end position="256"/>
    </location>
</feature>
<dbReference type="EMBL" id="ADFQ01000086">
    <property type="protein sequence ID" value="EFN90644.1"/>
    <property type="molecule type" value="Genomic_DNA"/>
</dbReference>
<evidence type="ECO:0000313" key="5">
    <source>
        <dbReference type="Proteomes" id="UP000016016"/>
    </source>
</evidence>
<evidence type="ECO:0000256" key="2">
    <source>
        <dbReference type="SAM" id="SignalP"/>
    </source>
</evidence>
<dbReference type="Pfam" id="PF13629">
    <property type="entry name" value="T2SS-T3SS_pil_N"/>
    <property type="match status" value="1"/>
</dbReference>
<keyword evidence="2" id="KW-0732">Signal</keyword>
<comment type="caution">
    <text evidence="4">The sequence shown here is derived from an EMBL/GenBank/DDBJ whole genome shotgun (WGS) entry which is preliminary data.</text>
</comment>
<evidence type="ECO:0000259" key="3">
    <source>
        <dbReference type="Pfam" id="PF13629"/>
    </source>
</evidence>
<name>E1GXF5_9BACT</name>